<keyword evidence="2" id="KW-0732">Signal</keyword>
<dbReference type="Pfam" id="PF04749">
    <property type="entry name" value="PLAC8"/>
    <property type="match status" value="1"/>
</dbReference>
<comment type="similarity">
    <text evidence="1">Belongs to the cornifelin family.</text>
</comment>
<feature type="chain" id="PRO_5046533555" evidence="2">
    <location>
        <begin position="20"/>
        <end position="81"/>
    </location>
</feature>
<dbReference type="NCBIfam" id="TIGR01571">
    <property type="entry name" value="A_thal_Cys_rich"/>
    <property type="match status" value="1"/>
</dbReference>
<name>A0ABN8MWP0_9CNID</name>
<evidence type="ECO:0000313" key="4">
    <source>
        <dbReference type="Proteomes" id="UP001159405"/>
    </source>
</evidence>
<proteinExistence type="inferred from homology"/>
<reference evidence="3 4" key="1">
    <citation type="submission" date="2022-05" db="EMBL/GenBank/DDBJ databases">
        <authorList>
            <consortium name="Genoscope - CEA"/>
            <person name="William W."/>
        </authorList>
    </citation>
    <scope>NUCLEOTIDE SEQUENCE [LARGE SCALE GENOMIC DNA]</scope>
</reference>
<evidence type="ECO:0000313" key="3">
    <source>
        <dbReference type="EMBL" id="CAH3037090.1"/>
    </source>
</evidence>
<dbReference type="EMBL" id="CALNXK010000005">
    <property type="protein sequence ID" value="CAH3037090.1"/>
    <property type="molecule type" value="Genomic_DNA"/>
</dbReference>
<evidence type="ECO:0000256" key="2">
    <source>
        <dbReference type="SAM" id="SignalP"/>
    </source>
</evidence>
<organism evidence="3 4">
    <name type="scientific">Porites lobata</name>
    <dbReference type="NCBI Taxonomy" id="104759"/>
    <lineage>
        <taxon>Eukaryota</taxon>
        <taxon>Metazoa</taxon>
        <taxon>Cnidaria</taxon>
        <taxon>Anthozoa</taxon>
        <taxon>Hexacorallia</taxon>
        <taxon>Scleractinia</taxon>
        <taxon>Fungiina</taxon>
        <taxon>Poritidae</taxon>
        <taxon>Porites</taxon>
    </lineage>
</organism>
<comment type="caution">
    <text evidence="3">The sequence shown here is derived from an EMBL/GenBank/DDBJ whole genome shotgun (WGS) entry which is preliminary data.</text>
</comment>
<feature type="signal peptide" evidence="2">
    <location>
        <begin position="1"/>
        <end position="19"/>
    </location>
</feature>
<keyword evidence="4" id="KW-1185">Reference proteome</keyword>
<gene>
    <name evidence="3" type="ORF">PLOB_00035817</name>
</gene>
<dbReference type="InterPro" id="IPR006461">
    <property type="entry name" value="PLAC_motif_containing"/>
</dbReference>
<sequence>MNSCIMGWFCPCFLLCSISDRMQEGYLYACCCPIIAPFTLRSRLRSVQNIEGSLCNDVLTLMFCFECAIYQLDRELKEIGK</sequence>
<dbReference type="PANTHER" id="PTHR15907">
    <property type="entry name" value="DUF614 FAMILY PROTEIN-RELATED"/>
    <property type="match status" value="1"/>
</dbReference>
<accession>A0ABN8MWP0</accession>
<evidence type="ECO:0000256" key="1">
    <source>
        <dbReference type="ARBA" id="ARBA00009024"/>
    </source>
</evidence>
<dbReference type="Proteomes" id="UP001159405">
    <property type="component" value="Unassembled WGS sequence"/>
</dbReference>
<protein>
    <submittedName>
        <fullName evidence="3">Uncharacterized protein</fullName>
    </submittedName>
</protein>